<evidence type="ECO:0000313" key="2">
    <source>
        <dbReference type="EMBL" id="MBB4081629.1"/>
    </source>
</evidence>
<dbReference type="Proteomes" id="UP000529946">
    <property type="component" value="Unassembled WGS sequence"/>
</dbReference>
<reference evidence="2 3" key="1">
    <citation type="submission" date="2020-08" db="EMBL/GenBank/DDBJ databases">
        <title>Genomic Encyclopedia of Type Strains, Phase IV (KMG-IV): sequencing the most valuable type-strain genomes for metagenomic binning, comparative biology and taxonomic classification.</title>
        <authorList>
            <person name="Goeker M."/>
        </authorList>
    </citation>
    <scope>NUCLEOTIDE SEQUENCE [LARGE SCALE GENOMIC DNA]</scope>
    <source>
        <strain evidence="2 3">DSM 23960</strain>
    </source>
</reference>
<keyword evidence="3" id="KW-1185">Reference proteome</keyword>
<comment type="caution">
    <text evidence="2">The sequence shown here is derived from an EMBL/GenBank/DDBJ whole genome shotgun (WGS) entry which is preliminary data.</text>
</comment>
<evidence type="ECO:0000256" key="1">
    <source>
        <dbReference type="SAM" id="SignalP"/>
    </source>
</evidence>
<name>A0A7W6JAN9_9CAUL</name>
<feature type="signal peptide" evidence="1">
    <location>
        <begin position="1"/>
        <end position="19"/>
    </location>
</feature>
<evidence type="ECO:0000313" key="3">
    <source>
        <dbReference type="Proteomes" id="UP000529946"/>
    </source>
</evidence>
<proteinExistence type="predicted"/>
<dbReference type="EMBL" id="JACIDM010000001">
    <property type="protein sequence ID" value="MBB4081629.1"/>
    <property type="molecule type" value="Genomic_DNA"/>
</dbReference>
<sequence>MKTLLLAAAAVLFAAPAMAQTQASTTDTVSADALILPGATAAPDCGGLYGMAGRAFCVSAPLTSIGALADAYVADLQGKGWIPADGDDNIVIFVRRRDAGGCDGLQMMAFYDTTKPTDDPAALGYLGFGAIRGDVCAAPEAQPAAPAPQQ</sequence>
<accession>A0A7W6JAN9</accession>
<protein>
    <submittedName>
        <fullName evidence="2">Uncharacterized protein</fullName>
    </submittedName>
</protein>
<dbReference type="RefSeq" id="WP_183202485.1">
    <property type="nucleotide sequence ID" value="NZ_BAAAER010000002.1"/>
</dbReference>
<dbReference type="AlphaFoldDB" id="A0A7W6JAN9"/>
<keyword evidence="1" id="KW-0732">Signal</keyword>
<gene>
    <name evidence="2" type="ORF">GGR12_000468</name>
</gene>
<organism evidence="2 3">
    <name type="scientific">Brevundimonas lenta</name>
    <dbReference type="NCBI Taxonomy" id="424796"/>
    <lineage>
        <taxon>Bacteria</taxon>
        <taxon>Pseudomonadati</taxon>
        <taxon>Pseudomonadota</taxon>
        <taxon>Alphaproteobacteria</taxon>
        <taxon>Caulobacterales</taxon>
        <taxon>Caulobacteraceae</taxon>
        <taxon>Brevundimonas</taxon>
    </lineage>
</organism>
<feature type="chain" id="PRO_5031053680" evidence="1">
    <location>
        <begin position="20"/>
        <end position="150"/>
    </location>
</feature>